<accession>A0A0H5RFR7</accession>
<feature type="region of interest" description="Disordered" evidence="1">
    <location>
        <begin position="332"/>
        <end position="355"/>
    </location>
</feature>
<dbReference type="PANTHER" id="PTHR24092">
    <property type="entry name" value="PROBABLE PHOSPHOLIPID-TRANSPORTING ATPASE"/>
    <property type="match status" value="1"/>
</dbReference>
<proteinExistence type="predicted"/>
<sequence>MALNMLVEKQFYEVGSNNYPAYFGNNPAISTDNESYANLIDDIWNGNPERSSDAKFTVTMMAICNSITSRIKLPKEKREMENRIKRDEQFFNKSFEYRSSSPYEIAMVEAAKSFGYEFKSRKGPVLRLSIKPINQPPRIKKSSQEFELLAINSMSSRGRMSVVVKYSDTEIYLYCKGWPKEMIDRCVDIHCQRYDVLRTIERYRRRGYRTMVMSKRKLPLTYFYNVWLPLYHKARHLDPRNPLWSDHDAITREVLLDSEPNLTSSTLLHLADSVECKMRFVGLVAYEDIVPDTIPAMIQRIQASGIKFWLATVDPLEHAIGTAYSSNLSLNGRRSTDVIPPDPDIDPRVAKATSL</sequence>
<dbReference type="GO" id="GO:0000166">
    <property type="term" value="F:nucleotide binding"/>
    <property type="evidence" value="ECO:0007669"/>
    <property type="project" value="InterPro"/>
</dbReference>
<dbReference type="AlphaFoldDB" id="A0A0H5RFR7"/>
<dbReference type="Gene3D" id="3.40.1110.10">
    <property type="entry name" value="Calcium-transporting ATPase, cytoplasmic domain N"/>
    <property type="match status" value="1"/>
</dbReference>
<protein>
    <submittedName>
        <fullName evidence="2">Uncharacterized protein</fullName>
    </submittedName>
</protein>
<organism evidence="2">
    <name type="scientific">Spongospora subterranea</name>
    <dbReference type="NCBI Taxonomy" id="70186"/>
    <lineage>
        <taxon>Eukaryota</taxon>
        <taxon>Sar</taxon>
        <taxon>Rhizaria</taxon>
        <taxon>Endomyxa</taxon>
        <taxon>Phytomyxea</taxon>
        <taxon>Plasmodiophorida</taxon>
        <taxon>Plasmodiophoridae</taxon>
        <taxon>Spongospora</taxon>
    </lineage>
</organism>
<name>A0A0H5RFR7_9EUKA</name>
<dbReference type="EMBL" id="HACM01011950">
    <property type="protein sequence ID" value="CRZ12392.1"/>
    <property type="molecule type" value="Transcribed_RNA"/>
</dbReference>
<evidence type="ECO:0000313" key="2">
    <source>
        <dbReference type="EMBL" id="CRZ12392.1"/>
    </source>
</evidence>
<evidence type="ECO:0000256" key="1">
    <source>
        <dbReference type="SAM" id="MobiDB-lite"/>
    </source>
</evidence>
<reference evidence="2" key="1">
    <citation type="submission" date="2015-04" db="EMBL/GenBank/DDBJ databases">
        <title>The genome sequence of the plant pathogenic Rhizarian Plasmodiophora brassicae reveals insights in its biotrophic life cycle and the origin of chitin synthesis.</title>
        <authorList>
            <person name="Schwelm A."/>
            <person name="Fogelqvist J."/>
            <person name="Knaust A."/>
            <person name="Julke S."/>
            <person name="Lilja T."/>
            <person name="Dhandapani V."/>
            <person name="Bonilla-Rosso G."/>
            <person name="Karlsson M."/>
            <person name="Shevchenko A."/>
            <person name="Choi S.R."/>
            <person name="Kim H.G."/>
            <person name="Park J.Y."/>
            <person name="Lim Y.P."/>
            <person name="Ludwig-Muller J."/>
            <person name="Dixelius C."/>
        </authorList>
    </citation>
    <scope>NUCLEOTIDE SEQUENCE</scope>
    <source>
        <tissue evidence="2">Potato root galls</tissue>
    </source>
</reference>
<dbReference type="InterPro" id="IPR023299">
    <property type="entry name" value="ATPase_P-typ_cyto_dom_N"/>
</dbReference>
<dbReference type="GO" id="GO:0005886">
    <property type="term" value="C:plasma membrane"/>
    <property type="evidence" value="ECO:0007669"/>
    <property type="project" value="TreeGrafter"/>
</dbReference>
<dbReference type="SUPFAM" id="SSF81660">
    <property type="entry name" value="Metal cation-transporting ATPase, ATP-binding domain N"/>
    <property type="match status" value="1"/>
</dbReference>
<dbReference type="Pfam" id="PF13246">
    <property type="entry name" value="Cation_ATPase"/>
    <property type="match status" value="1"/>
</dbReference>
<feature type="non-terminal residue" evidence="2">
    <location>
        <position position="355"/>
    </location>
</feature>
<dbReference type="GO" id="GO:0045332">
    <property type="term" value="P:phospholipid translocation"/>
    <property type="evidence" value="ECO:0007669"/>
    <property type="project" value="TreeGrafter"/>
</dbReference>
<dbReference type="GO" id="GO:0140326">
    <property type="term" value="F:ATPase-coupled intramembrane lipid transporter activity"/>
    <property type="evidence" value="ECO:0007669"/>
    <property type="project" value="TreeGrafter"/>
</dbReference>